<organism evidence="1 2">
    <name type="scientific">Desmophyllum pertusum</name>
    <dbReference type="NCBI Taxonomy" id="174260"/>
    <lineage>
        <taxon>Eukaryota</taxon>
        <taxon>Metazoa</taxon>
        <taxon>Cnidaria</taxon>
        <taxon>Anthozoa</taxon>
        <taxon>Hexacorallia</taxon>
        <taxon>Scleractinia</taxon>
        <taxon>Caryophylliina</taxon>
        <taxon>Caryophylliidae</taxon>
        <taxon>Desmophyllum</taxon>
    </lineage>
</organism>
<protein>
    <submittedName>
        <fullName evidence="1">Uncharacterized protein</fullName>
    </submittedName>
</protein>
<dbReference type="EMBL" id="MU825406">
    <property type="protein sequence ID" value="KAJ7391500.1"/>
    <property type="molecule type" value="Genomic_DNA"/>
</dbReference>
<gene>
    <name evidence="1" type="ORF">OS493_018551</name>
</gene>
<dbReference type="OrthoDB" id="5955283at2759"/>
<name>A0A9X0D988_9CNID</name>
<reference evidence="1" key="1">
    <citation type="submission" date="2023-01" db="EMBL/GenBank/DDBJ databases">
        <title>Genome assembly of the deep-sea coral Lophelia pertusa.</title>
        <authorList>
            <person name="Herrera S."/>
            <person name="Cordes E."/>
        </authorList>
    </citation>
    <scope>NUCLEOTIDE SEQUENCE</scope>
    <source>
        <strain evidence="1">USNM1676648</strain>
        <tissue evidence="1">Polyp</tissue>
    </source>
</reference>
<evidence type="ECO:0000313" key="1">
    <source>
        <dbReference type="EMBL" id="KAJ7391500.1"/>
    </source>
</evidence>
<sequence length="107" mass="12256">MDSNNNYYGTVHTYVKVQEKCLKAICSEQRCCCDLACQYLAIVEVLERDVEQLPKYRGRTVVHHITKVKTSNRLMAVPVVNIMRKLLKVDVSSGCFLCSLPNPYEKD</sequence>
<keyword evidence="2" id="KW-1185">Reference proteome</keyword>
<accession>A0A9X0D988</accession>
<dbReference type="Proteomes" id="UP001163046">
    <property type="component" value="Unassembled WGS sequence"/>
</dbReference>
<proteinExistence type="predicted"/>
<comment type="caution">
    <text evidence="1">The sequence shown here is derived from an EMBL/GenBank/DDBJ whole genome shotgun (WGS) entry which is preliminary data.</text>
</comment>
<evidence type="ECO:0000313" key="2">
    <source>
        <dbReference type="Proteomes" id="UP001163046"/>
    </source>
</evidence>
<dbReference type="AlphaFoldDB" id="A0A9X0D988"/>